<dbReference type="RefSeq" id="WP_009104244.1">
    <property type="nucleotide sequence ID" value="NZ_JACHXU010000006.1"/>
</dbReference>
<dbReference type="Proteomes" id="UP000536179">
    <property type="component" value="Unassembled WGS sequence"/>
</dbReference>
<sequence>MSTATAPVNEYVSSLTESAQNETALSDVEILRRVRRIQSGWSVTERMDRRREAGKRFASLLETLALDHHAA</sequence>
<accession>A0A7W5H4J1</accession>
<comment type="caution">
    <text evidence="1">The sequence shown here is derived from an EMBL/GenBank/DDBJ whole genome shotgun (WGS) entry which is preliminary data.</text>
</comment>
<dbReference type="AlphaFoldDB" id="A0A7W5H4J1"/>
<dbReference type="EMBL" id="JACHXU010000006">
    <property type="protein sequence ID" value="MBB3206452.1"/>
    <property type="molecule type" value="Genomic_DNA"/>
</dbReference>
<evidence type="ECO:0000313" key="1">
    <source>
        <dbReference type="EMBL" id="MBB3206452.1"/>
    </source>
</evidence>
<keyword evidence="2" id="KW-1185">Reference proteome</keyword>
<reference evidence="1 2" key="1">
    <citation type="submission" date="2020-08" db="EMBL/GenBank/DDBJ databases">
        <title>Genomic Encyclopedia of Type Strains, Phase III (KMG-III): the genomes of soil and plant-associated and newly described type strains.</title>
        <authorList>
            <person name="Whitman W."/>
        </authorList>
    </citation>
    <scope>NUCLEOTIDE SEQUENCE [LARGE SCALE GENOMIC DNA]</scope>
    <source>
        <strain evidence="1 2">CECT 8075</strain>
    </source>
</reference>
<protein>
    <submittedName>
        <fullName evidence="1">Uncharacterized protein</fullName>
    </submittedName>
</protein>
<organism evidence="1 2">
    <name type="scientific">Aporhodopirellula rubra</name>
    <dbReference type="NCBI Taxonomy" id="980271"/>
    <lineage>
        <taxon>Bacteria</taxon>
        <taxon>Pseudomonadati</taxon>
        <taxon>Planctomycetota</taxon>
        <taxon>Planctomycetia</taxon>
        <taxon>Pirellulales</taxon>
        <taxon>Pirellulaceae</taxon>
        <taxon>Aporhodopirellula</taxon>
    </lineage>
</organism>
<evidence type="ECO:0000313" key="2">
    <source>
        <dbReference type="Proteomes" id="UP000536179"/>
    </source>
</evidence>
<proteinExistence type="predicted"/>
<name>A0A7W5H4J1_9BACT</name>
<gene>
    <name evidence="1" type="ORF">FHS27_002261</name>
</gene>